<evidence type="ECO:0000313" key="2">
    <source>
        <dbReference type="Proteomes" id="UP000823775"/>
    </source>
</evidence>
<protein>
    <submittedName>
        <fullName evidence="1">Uncharacterized protein</fullName>
    </submittedName>
</protein>
<dbReference type="EMBL" id="JACEIK010000903">
    <property type="protein sequence ID" value="MCD7463679.1"/>
    <property type="molecule type" value="Genomic_DNA"/>
</dbReference>
<keyword evidence="2" id="KW-1185">Reference proteome</keyword>
<feature type="non-terminal residue" evidence="1">
    <location>
        <position position="1"/>
    </location>
</feature>
<organism evidence="1 2">
    <name type="scientific">Datura stramonium</name>
    <name type="common">Jimsonweed</name>
    <name type="synonym">Common thornapple</name>
    <dbReference type="NCBI Taxonomy" id="4076"/>
    <lineage>
        <taxon>Eukaryota</taxon>
        <taxon>Viridiplantae</taxon>
        <taxon>Streptophyta</taxon>
        <taxon>Embryophyta</taxon>
        <taxon>Tracheophyta</taxon>
        <taxon>Spermatophyta</taxon>
        <taxon>Magnoliopsida</taxon>
        <taxon>eudicotyledons</taxon>
        <taxon>Gunneridae</taxon>
        <taxon>Pentapetalae</taxon>
        <taxon>asterids</taxon>
        <taxon>lamiids</taxon>
        <taxon>Solanales</taxon>
        <taxon>Solanaceae</taxon>
        <taxon>Solanoideae</taxon>
        <taxon>Datureae</taxon>
        <taxon>Datura</taxon>
    </lineage>
</organism>
<reference evidence="1 2" key="1">
    <citation type="journal article" date="2021" name="BMC Genomics">
        <title>Datura genome reveals duplications of psychoactive alkaloid biosynthetic genes and high mutation rate following tissue culture.</title>
        <authorList>
            <person name="Rajewski A."/>
            <person name="Carter-House D."/>
            <person name="Stajich J."/>
            <person name="Litt A."/>
        </authorList>
    </citation>
    <scope>NUCLEOTIDE SEQUENCE [LARGE SCALE GENOMIC DNA]</scope>
    <source>
        <strain evidence="1">AR-01</strain>
    </source>
</reference>
<sequence>KLKINWLEWILGYLLESSQDPGSNARLPYGMILTRIIKAMSVDVSNFPVKEISSTYSYHAFTSISYILMTKFGLTRQVISLTSSLPQSKAQEETTQMIPKVLLSMLF</sequence>
<gene>
    <name evidence="1" type="ORF">HAX54_051123</name>
</gene>
<evidence type="ECO:0000313" key="1">
    <source>
        <dbReference type="EMBL" id="MCD7463679.1"/>
    </source>
</evidence>
<proteinExistence type="predicted"/>
<comment type="caution">
    <text evidence="1">The sequence shown here is derived from an EMBL/GenBank/DDBJ whole genome shotgun (WGS) entry which is preliminary data.</text>
</comment>
<name>A0ABS8SXA9_DATST</name>
<dbReference type="Proteomes" id="UP000823775">
    <property type="component" value="Unassembled WGS sequence"/>
</dbReference>
<accession>A0ABS8SXA9</accession>